<evidence type="ECO:0000313" key="2">
    <source>
        <dbReference type="Proteomes" id="UP000433788"/>
    </source>
</evidence>
<comment type="caution">
    <text evidence="1">The sequence shown here is derived from an EMBL/GenBank/DDBJ whole genome shotgun (WGS) entry which is preliminary data.</text>
</comment>
<reference evidence="1 2" key="1">
    <citation type="submission" date="2019-11" db="EMBL/GenBank/DDBJ databases">
        <authorList>
            <person name="Zhang X.Y."/>
        </authorList>
    </citation>
    <scope>NUCLEOTIDE SEQUENCE [LARGE SCALE GENOMIC DNA]</scope>
    <source>
        <strain evidence="1 2">C176</strain>
    </source>
</reference>
<keyword evidence="2" id="KW-1185">Reference proteome</keyword>
<dbReference type="AlphaFoldDB" id="A0A6N7QSZ5"/>
<dbReference type="RefSeq" id="WP_153719560.1">
    <property type="nucleotide sequence ID" value="NZ_WJPP01000003.1"/>
</dbReference>
<gene>
    <name evidence="1" type="ORF">GH984_07400</name>
</gene>
<dbReference type="Proteomes" id="UP000433788">
    <property type="component" value="Unassembled WGS sequence"/>
</dbReference>
<sequence length="176" mass="20414">MSSEKKIEEKSDLLLCLGRLKDNYLALHSLISIAVHLKKTKPLHSLSVDQRHDFWRIQFSLLIEQVILSHCKLYEVKCRYGGILPEAERGRLNKYFTNDRVRALLRFRNKCSGHAIDKDTKAPLDVESLKGLIEEIFGKNDLLKNIVPTFFDEKYPNNPETIVGIIEEINRKLQPK</sequence>
<accession>A0A6N7QSZ5</accession>
<dbReference type="EMBL" id="WJPP01000003">
    <property type="protein sequence ID" value="MRH78529.1"/>
    <property type="molecule type" value="Genomic_DNA"/>
</dbReference>
<evidence type="ECO:0008006" key="3">
    <source>
        <dbReference type="Google" id="ProtNLM"/>
    </source>
</evidence>
<organism evidence="1 2">
    <name type="scientific">Spiribacter salilacus</name>
    <dbReference type="NCBI Taxonomy" id="2664894"/>
    <lineage>
        <taxon>Bacteria</taxon>
        <taxon>Pseudomonadati</taxon>
        <taxon>Pseudomonadota</taxon>
        <taxon>Gammaproteobacteria</taxon>
        <taxon>Chromatiales</taxon>
        <taxon>Ectothiorhodospiraceae</taxon>
        <taxon>Spiribacter</taxon>
    </lineage>
</organism>
<proteinExistence type="predicted"/>
<evidence type="ECO:0000313" key="1">
    <source>
        <dbReference type="EMBL" id="MRH78529.1"/>
    </source>
</evidence>
<dbReference type="Gene3D" id="1.20.120.1060">
    <property type="match status" value="1"/>
</dbReference>
<protein>
    <recommendedName>
        <fullName evidence="3">HEPN AbiU2-like domain-containing protein</fullName>
    </recommendedName>
</protein>
<name>A0A6N7QSZ5_9GAMM</name>